<evidence type="ECO:0000256" key="3">
    <source>
        <dbReference type="ARBA" id="ARBA00023054"/>
    </source>
</evidence>
<organism evidence="8 9">
    <name type="scientific">Roseateles rivi</name>
    <dbReference type="NCBI Taxonomy" id="3299028"/>
    <lineage>
        <taxon>Bacteria</taxon>
        <taxon>Pseudomonadati</taxon>
        <taxon>Pseudomonadota</taxon>
        <taxon>Betaproteobacteria</taxon>
        <taxon>Burkholderiales</taxon>
        <taxon>Sphaerotilaceae</taxon>
        <taxon>Roseateles</taxon>
    </lineage>
</organism>
<dbReference type="PANTHER" id="PTHR30288">
    <property type="entry name" value="FLAGELLAR CAP/ASSEMBLY PROTEIN FLID"/>
    <property type="match status" value="1"/>
</dbReference>
<feature type="domain" description="Flagellar hook-associated protein 2 N-terminal" evidence="6">
    <location>
        <begin position="11"/>
        <end position="107"/>
    </location>
</feature>
<dbReference type="PANTHER" id="PTHR30288:SF0">
    <property type="entry name" value="FLAGELLAR HOOK-ASSOCIATED PROTEIN 2"/>
    <property type="match status" value="1"/>
</dbReference>
<evidence type="ECO:0000259" key="7">
    <source>
        <dbReference type="Pfam" id="PF07195"/>
    </source>
</evidence>
<sequence>MPVITNVGIGSGQNYESIIQGLVNAERTPINLLDKRTSGLKTQLSAFGKLQSSLSSMRDAAAKLATPELWNTLGASSSDATAVTATATSSGAAGSYNVTVNRLAAAQNIASAAVASGSSLGTGTLTIELGQWNADQSGFTPKSGSSAVSINIGAGQDSLSSVRDKINAAGAGVLASVVNDASGSRLVLRSATTGESQGFRVSVADDDGTNNDASGLSALAFDPSQGISQATQTQRATNAEAIINGLTISAETNQLSNAIDGLSFTLLKPATATISVKQDQDTVKKAVSDFIAAYNANIQLLRDQTKYDEGSKTAGPLQGDSTAITLQGALRAITSGNTTLASTYNRLSTIGVDIKADGTLSLNDSKLNTALGNMADVKQLFMGVDSANPNNSGLATRWRTFADQALGFDGALASRQKGLQGRIDSNDKQRSNMEDRIALVEKRLRAQYNTLDKNMGQLTGLQSYVAQQMQMLSNKG</sequence>
<dbReference type="InterPro" id="IPR003481">
    <property type="entry name" value="FliD_N"/>
</dbReference>
<evidence type="ECO:0000259" key="6">
    <source>
        <dbReference type="Pfam" id="PF02465"/>
    </source>
</evidence>
<evidence type="ECO:0000256" key="4">
    <source>
        <dbReference type="ARBA" id="ARBA00023143"/>
    </source>
</evidence>
<keyword evidence="3" id="KW-0175">Coiled coil</keyword>
<evidence type="ECO:0000313" key="9">
    <source>
        <dbReference type="Proteomes" id="UP001606099"/>
    </source>
</evidence>
<dbReference type="Proteomes" id="UP001606099">
    <property type="component" value="Unassembled WGS sequence"/>
</dbReference>
<reference evidence="8 9" key="1">
    <citation type="submission" date="2024-08" db="EMBL/GenBank/DDBJ databases">
        <authorList>
            <person name="Lu H."/>
        </authorList>
    </citation>
    <scope>NUCLEOTIDE SEQUENCE [LARGE SCALE GENOMIC DNA]</scope>
    <source>
        <strain evidence="8 9">BYS180W</strain>
    </source>
</reference>
<comment type="subcellular location">
    <subcellularLocation>
        <location evidence="5">Secreted</location>
    </subcellularLocation>
    <subcellularLocation>
        <location evidence="5">Bacterial flagellum</location>
    </subcellularLocation>
</comment>
<keyword evidence="9" id="KW-1185">Reference proteome</keyword>
<comment type="subunit">
    <text evidence="2 5">Homopentamer.</text>
</comment>
<name>A0ABW7FV13_9BURK</name>
<evidence type="ECO:0000256" key="1">
    <source>
        <dbReference type="ARBA" id="ARBA00009764"/>
    </source>
</evidence>
<dbReference type="RefSeq" id="WP_394460201.1">
    <property type="nucleotide sequence ID" value="NZ_JBIGHZ010000003.1"/>
</dbReference>
<keyword evidence="8" id="KW-0966">Cell projection</keyword>
<protein>
    <recommendedName>
        <fullName evidence="5">Flagellar hook-associated protein 2</fullName>
        <shortName evidence="5">HAP2</shortName>
    </recommendedName>
    <alternativeName>
        <fullName evidence="5">Flagellar cap protein</fullName>
    </alternativeName>
</protein>
<evidence type="ECO:0000313" key="8">
    <source>
        <dbReference type="EMBL" id="MFG6448177.1"/>
    </source>
</evidence>
<dbReference type="InterPro" id="IPR040026">
    <property type="entry name" value="FliD"/>
</dbReference>
<proteinExistence type="inferred from homology"/>
<dbReference type="InterPro" id="IPR010809">
    <property type="entry name" value="FliD_C"/>
</dbReference>
<keyword evidence="8" id="KW-0969">Cilium</keyword>
<evidence type="ECO:0000256" key="2">
    <source>
        <dbReference type="ARBA" id="ARBA00011255"/>
    </source>
</evidence>
<evidence type="ECO:0000256" key="5">
    <source>
        <dbReference type="RuleBase" id="RU362066"/>
    </source>
</evidence>
<keyword evidence="4 5" id="KW-0975">Bacterial flagellum</keyword>
<gene>
    <name evidence="8" type="primary">fliD</name>
    <name evidence="8" type="ORF">ACG0Z6_07945</name>
</gene>
<feature type="domain" description="Flagellar hook-associated protein 2 C-terminal" evidence="7">
    <location>
        <begin position="236"/>
        <end position="458"/>
    </location>
</feature>
<comment type="caution">
    <text evidence="8">The sequence shown here is derived from an EMBL/GenBank/DDBJ whole genome shotgun (WGS) entry which is preliminary data.</text>
</comment>
<comment type="function">
    <text evidence="5">Required for morphogenesis and for the elongation of the flagellar filament by facilitating polymerization of the flagellin monomers at the tip of growing filament. Forms a capping structure, which prevents flagellin subunits (transported through the central channel of the flagellum) from leaking out without polymerization at the distal end.</text>
</comment>
<dbReference type="Pfam" id="PF02465">
    <property type="entry name" value="FliD_N"/>
    <property type="match status" value="1"/>
</dbReference>
<accession>A0ABW7FV13</accession>
<dbReference type="EMBL" id="JBIGHZ010000003">
    <property type="protein sequence ID" value="MFG6448177.1"/>
    <property type="molecule type" value="Genomic_DNA"/>
</dbReference>
<keyword evidence="8" id="KW-0282">Flagellum</keyword>
<keyword evidence="5" id="KW-0964">Secreted</keyword>
<comment type="similarity">
    <text evidence="1 5">Belongs to the FliD family.</text>
</comment>
<dbReference type="Pfam" id="PF07195">
    <property type="entry name" value="FliD_C"/>
    <property type="match status" value="1"/>
</dbReference>